<dbReference type="Pfam" id="PF10321">
    <property type="entry name" value="7TM_GPCR_Srt"/>
    <property type="match status" value="1"/>
</dbReference>
<evidence type="ECO:0000313" key="3">
    <source>
        <dbReference type="WBParaSite" id="L893_g16838.t1"/>
    </source>
</evidence>
<keyword evidence="2" id="KW-1185">Reference proteome</keyword>
<proteinExistence type="predicted"/>
<keyword evidence="1" id="KW-0472">Membrane</keyword>
<accession>A0A1I7YJ65</accession>
<protein>
    <submittedName>
        <fullName evidence="3">G_PROTEIN_RECEP_F1_2 domain-containing protein</fullName>
    </submittedName>
</protein>
<dbReference type="InterPro" id="IPR019425">
    <property type="entry name" value="7TM_GPCR_serpentine_rcpt_Srt"/>
</dbReference>
<dbReference type="PANTHER" id="PTHR23021">
    <property type="entry name" value="SERPENTINE RECEPTOR, CLASS T"/>
    <property type="match status" value="1"/>
</dbReference>
<sequence>MLINNYFKFTYLLIVYTAMLFFMYQKIAKGTDRVSTLQKSVAMQSLTVAMITGTATVVYPFIQYLPKSSTKYAPLIGQLIWAGSNASTSFIYLTANRTVKRRLGRMLGMAEDTGVERTTNSVGPAYSNGMGDSK</sequence>
<dbReference type="PANTHER" id="PTHR23021:SF11">
    <property type="entry name" value="SERPENTINE RECEPTOR, CLASS T"/>
    <property type="match status" value="1"/>
</dbReference>
<dbReference type="Proteomes" id="UP000095287">
    <property type="component" value="Unplaced"/>
</dbReference>
<keyword evidence="1" id="KW-0812">Transmembrane</keyword>
<evidence type="ECO:0000256" key="1">
    <source>
        <dbReference type="SAM" id="Phobius"/>
    </source>
</evidence>
<keyword evidence="1" id="KW-1133">Transmembrane helix</keyword>
<feature type="transmembrane region" description="Helical" evidence="1">
    <location>
        <begin position="72"/>
        <end position="95"/>
    </location>
</feature>
<feature type="transmembrane region" description="Helical" evidence="1">
    <location>
        <begin position="45"/>
        <end position="66"/>
    </location>
</feature>
<name>A0A1I7YJ65_9BILA</name>
<dbReference type="WBParaSite" id="L893_g16838.t1">
    <property type="protein sequence ID" value="L893_g16838.t1"/>
    <property type="gene ID" value="L893_g16838"/>
</dbReference>
<reference evidence="3" key="1">
    <citation type="submission" date="2016-11" db="UniProtKB">
        <authorList>
            <consortium name="WormBaseParasite"/>
        </authorList>
    </citation>
    <scope>IDENTIFICATION</scope>
</reference>
<dbReference type="AlphaFoldDB" id="A0A1I7YJ65"/>
<organism evidence="2 3">
    <name type="scientific">Steinernema glaseri</name>
    <dbReference type="NCBI Taxonomy" id="37863"/>
    <lineage>
        <taxon>Eukaryota</taxon>
        <taxon>Metazoa</taxon>
        <taxon>Ecdysozoa</taxon>
        <taxon>Nematoda</taxon>
        <taxon>Chromadorea</taxon>
        <taxon>Rhabditida</taxon>
        <taxon>Tylenchina</taxon>
        <taxon>Panagrolaimomorpha</taxon>
        <taxon>Strongyloidoidea</taxon>
        <taxon>Steinernematidae</taxon>
        <taxon>Steinernema</taxon>
    </lineage>
</organism>
<evidence type="ECO:0000313" key="2">
    <source>
        <dbReference type="Proteomes" id="UP000095287"/>
    </source>
</evidence>
<feature type="transmembrane region" description="Helical" evidence="1">
    <location>
        <begin position="6"/>
        <end position="24"/>
    </location>
</feature>